<dbReference type="InterPro" id="IPR058625">
    <property type="entry name" value="MdtA-like_BSH"/>
</dbReference>
<evidence type="ECO:0000259" key="9">
    <source>
        <dbReference type="Pfam" id="PF25917"/>
    </source>
</evidence>
<proteinExistence type="inferred from homology"/>
<comment type="subcellular location">
    <subcellularLocation>
        <location evidence="1">Cell membrane</location>
    </subcellularLocation>
</comment>
<dbReference type="Pfam" id="PF25876">
    <property type="entry name" value="HH_MFP_RND"/>
    <property type="match status" value="1"/>
</dbReference>
<keyword evidence="3" id="KW-0813">Transport</keyword>
<dbReference type="RefSeq" id="WP_271167403.1">
    <property type="nucleotide sequence ID" value="NZ_BSFI01000004.1"/>
</dbReference>
<comment type="similarity">
    <text evidence="2">Belongs to the membrane fusion protein (MFP) (TC 8.A.1) family.</text>
</comment>
<reference evidence="12" key="1">
    <citation type="journal article" date="2014" name="Int. J. Syst. Evol. Microbiol.">
        <title>Complete genome sequence of Corynebacterium casei LMG S-19264T (=DSM 44701T), isolated from a smear-ripened cheese.</title>
        <authorList>
            <consortium name="US DOE Joint Genome Institute (JGI-PGF)"/>
            <person name="Walter F."/>
            <person name="Albersmeier A."/>
            <person name="Kalinowski J."/>
            <person name="Ruckert C."/>
        </authorList>
    </citation>
    <scope>NUCLEOTIDE SEQUENCE</scope>
    <source>
        <strain evidence="12">VKM B-2347</strain>
    </source>
</reference>
<name>A0A9W6J0F5_9HYPH</name>
<dbReference type="GO" id="GO:0015562">
    <property type="term" value="F:efflux transmembrane transporter activity"/>
    <property type="evidence" value="ECO:0007669"/>
    <property type="project" value="TreeGrafter"/>
</dbReference>
<evidence type="ECO:0000256" key="7">
    <source>
        <dbReference type="SAM" id="Coils"/>
    </source>
</evidence>
<dbReference type="AlphaFoldDB" id="A0A9W6J0F5"/>
<dbReference type="Gene3D" id="2.40.420.20">
    <property type="match status" value="1"/>
</dbReference>
<sequence length="387" mass="40923">MRKRLPVILGLVLLAAGGLWRAHWVADASTPPAAPGKRPTPVQVAAARLMDAPVFRHGLGAVQPLNLVTVRSRVDGEVMQVAFTEGQTVHAGDLLVQIDPRPYKAALDQAKAKQQQDEAQHANAERDLARYQQLAQSNFASRQQLDSQRATVAQLEAQIAGDAAAVESAQLQLDYSTIRAPITGRAGFRLVDKGNLVRATDATGVVTLTQLDPITAVFTLPERHFAIVSAAMKKGVVPAKAFAPDGQELARGELTVLNSQIDQASGTFKAKATFANAEGALWPGQSVTVRILVDTLRGVVTIPEDGLQRGADSAFVFVVNDDSVAERRAVKVRRQADGVVVIDDGVNPGERVVTAGAARVEQGTAVSATEATVAPLAQATPKPGDTQ</sequence>
<dbReference type="Pfam" id="PF25944">
    <property type="entry name" value="Beta-barrel_RND"/>
    <property type="match status" value="1"/>
</dbReference>
<dbReference type="Gene3D" id="2.40.30.170">
    <property type="match status" value="1"/>
</dbReference>
<comment type="caution">
    <text evidence="12">The sequence shown here is derived from an EMBL/GenBank/DDBJ whole genome shotgun (WGS) entry which is preliminary data.</text>
</comment>
<dbReference type="InterPro" id="IPR006143">
    <property type="entry name" value="RND_pump_MFP"/>
</dbReference>
<keyword evidence="7" id="KW-0175">Coiled coil</keyword>
<dbReference type="Pfam" id="PF25917">
    <property type="entry name" value="BSH_RND"/>
    <property type="match status" value="1"/>
</dbReference>
<keyword evidence="5" id="KW-0997">Cell inner membrane</keyword>
<feature type="domain" description="Multidrug resistance protein MdtA-like beta-barrel" evidence="10">
    <location>
        <begin position="213"/>
        <end position="295"/>
    </location>
</feature>
<dbReference type="PANTHER" id="PTHR30469">
    <property type="entry name" value="MULTIDRUG RESISTANCE PROTEIN MDTA"/>
    <property type="match status" value="1"/>
</dbReference>
<feature type="domain" description="Multidrug resistance protein MdtA-like C-terminal permuted SH3" evidence="11">
    <location>
        <begin position="299"/>
        <end position="358"/>
    </location>
</feature>
<feature type="coiled-coil region" evidence="7">
    <location>
        <begin position="107"/>
        <end position="134"/>
    </location>
</feature>
<dbReference type="Gene3D" id="2.40.50.100">
    <property type="match status" value="1"/>
</dbReference>
<accession>A0A9W6J0F5</accession>
<evidence type="ECO:0000256" key="4">
    <source>
        <dbReference type="ARBA" id="ARBA00022475"/>
    </source>
</evidence>
<dbReference type="Gene3D" id="1.10.287.470">
    <property type="entry name" value="Helix hairpin bin"/>
    <property type="match status" value="1"/>
</dbReference>
<evidence type="ECO:0000256" key="5">
    <source>
        <dbReference type="ARBA" id="ARBA00022519"/>
    </source>
</evidence>
<feature type="domain" description="Multidrug resistance protein MdtA-like barrel-sandwich hybrid" evidence="9">
    <location>
        <begin position="67"/>
        <end position="208"/>
    </location>
</feature>
<evidence type="ECO:0000256" key="1">
    <source>
        <dbReference type="ARBA" id="ARBA00004236"/>
    </source>
</evidence>
<dbReference type="PANTHER" id="PTHR30469:SF36">
    <property type="entry name" value="BLL3903 PROTEIN"/>
    <property type="match status" value="1"/>
</dbReference>
<dbReference type="InterPro" id="IPR058627">
    <property type="entry name" value="MdtA-like_C"/>
</dbReference>
<dbReference type="InterPro" id="IPR058624">
    <property type="entry name" value="MdtA-like_HH"/>
</dbReference>
<evidence type="ECO:0000313" key="12">
    <source>
        <dbReference type="EMBL" id="GLK67144.1"/>
    </source>
</evidence>
<keyword evidence="13" id="KW-1185">Reference proteome</keyword>
<dbReference type="GO" id="GO:1990281">
    <property type="term" value="C:efflux pump complex"/>
    <property type="evidence" value="ECO:0007669"/>
    <property type="project" value="TreeGrafter"/>
</dbReference>
<dbReference type="Pfam" id="PF25967">
    <property type="entry name" value="RND-MFP_C"/>
    <property type="match status" value="1"/>
</dbReference>
<dbReference type="NCBIfam" id="TIGR01730">
    <property type="entry name" value="RND_mfp"/>
    <property type="match status" value="1"/>
</dbReference>
<organism evidence="12 13">
    <name type="scientific">Hansschlegelia plantiphila</name>
    <dbReference type="NCBI Taxonomy" id="374655"/>
    <lineage>
        <taxon>Bacteria</taxon>
        <taxon>Pseudomonadati</taxon>
        <taxon>Pseudomonadota</taxon>
        <taxon>Alphaproteobacteria</taxon>
        <taxon>Hyphomicrobiales</taxon>
        <taxon>Methylopilaceae</taxon>
        <taxon>Hansschlegelia</taxon>
    </lineage>
</organism>
<evidence type="ECO:0000313" key="13">
    <source>
        <dbReference type="Proteomes" id="UP001143372"/>
    </source>
</evidence>
<dbReference type="Proteomes" id="UP001143372">
    <property type="component" value="Unassembled WGS sequence"/>
</dbReference>
<evidence type="ECO:0000259" key="11">
    <source>
        <dbReference type="Pfam" id="PF25967"/>
    </source>
</evidence>
<feature type="domain" description="Multidrug resistance protein MdtA-like alpha-helical hairpin" evidence="8">
    <location>
        <begin position="107"/>
        <end position="176"/>
    </location>
</feature>
<dbReference type="InterPro" id="IPR058626">
    <property type="entry name" value="MdtA-like_b-barrel"/>
</dbReference>
<keyword evidence="4" id="KW-1003">Cell membrane</keyword>
<dbReference type="SUPFAM" id="SSF111369">
    <property type="entry name" value="HlyD-like secretion proteins"/>
    <property type="match status" value="1"/>
</dbReference>
<evidence type="ECO:0000256" key="2">
    <source>
        <dbReference type="ARBA" id="ARBA00009477"/>
    </source>
</evidence>
<evidence type="ECO:0000259" key="8">
    <source>
        <dbReference type="Pfam" id="PF25876"/>
    </source>
</evidence>
<protein>
    <submittedName>
        <fullName evidence="12">Multidrug resistance protein</fullName>
    </submittedName>
</protein>
<gene>
    <name evidence="12" type="ORF">GCM10008179_07820</name>
</gene>
<reference evidence="12" key="2">
    <citation type="submission" date="2023-01" db="EMBL/GenBank/DDBJ databases">
        <authorList>
            <person name="Sun Q."/>
            <person name="Evtushenko L."/>
        </authorList>
    </citation>
    <scope>NUCLEOTIDE SEQUENCE</scope>
    <source>
        <strain evidence="12">VKM B-2347</strain>
    </source>
</reference>
<dbReference type="EMBL" id="BSFI01000004">
    <property type="protein sequence ID" value="GLK67144.1"/>
    <property type="molecule type" value="Genomic_DNA"/>
</dbReference>
<evidence type="ECO:0000259" key="10">
    <source>
        <dbReference type="Pfam" id="PF25944"/>
    </source>
</evidence>
<evidence type="ECO:0000256" key="3">
    <source>
        <dbReference type="ARBA" id="ARBA00022448"/>
    </source>
</evidence>
<keyword evidence="6" id="KW-0472">Membrane</keyword>
<evidence type="ECO:0000256" key="6">
    <source>
        <dbReference type="ARBA" id="ARBA00023136"/>
    </source>
</evidence>